<gene>
    <name evidence="1" type="ORF">IAA21_04825</name>
</gene>
<proteinExistence type="predicted"/>
<protein>
    <submittedName>
        <fullName evidence="1">Uncharacterized protein</fullName>
    </submittedName>
</protein>
<comment type="caution">
    <text evidence="1">The sequence shown here is derived from an EMBL/GenBank/DDBJ whole genome shotgun (WGS) entry which is preliminary data.</text>
</comment>
<dbReference type="Gene3D" id="1.10.10.10">
    <property type="entry name" value="Winged helix-like DNA-binding domain superfamily/Winged helix DNA-binding domain"/>
    <property type="match status" value="1"/>
</dbReference>
<accession>A0A9D2ISS1</accession>
<evidence type="ECO:0000313" key="2">
    <source>
        <dbReference type="Proteomes" id="UP000824041"/>
    </source>
</evidence>
<dbReference type="EMBL" id="DXBU01000066">
    <property type="protein sequence ID" value="HIZ22108.1"/>
    <property type="molecule type" value="Genomic_DNA"/>
</dbReference>
<name>A0A9D2ISS1_9FIRM</name>
<dbReference type="InterPro" id="IPR036388">
    <property type="entry name" value="WH-like_DNA-bd_sf"/>
</dbReference>
<evidence type="ECO:0000313" key="1">
    <source>
        <dbReference type="EMBL" id="HIZ22108.1"/>
    </source>
</evidence>
<reference evidence="1" key="2">
    <citation type="submission" date="2021-04" db="EMBL/GenBank/DDBJ databases">
        <authorList>
            <person name="Gilroy R."/>
        </authorList>
    </citation>
    <scope>NUCLEOTIDE SEQUENCE</scope>
    <source>
        <strain evidence="1">14324</strain>
    </source>
</reference>
<reference evidence="1" key="1">
    <citation type="journal article" date="2021" name="PeerJ">
        <title>Extensive microbial diversity within the chicken gut microbiome revealed by metagenomics and culture.</title>
        <authorList>
            <person name="Gilroy R."/>
            <person name="Ravi A."/>
            <person name="Getino M."/>
            <person name="Pursley I."/>
            <person name="Horton D.L."/>
            <person name="Alikhan N.F."/>
            <person name="Baker D."/>
            <person name="Gharbi K."/>
            <person name="Hall N."/>
            <person name="Watson M."/>
            <person name="Adriaenssens E.M."/>
            <person name="Foster-Nyarko E."/>
            <person name="Jarju S."/>
            <person name="Secka A."/>
            <person name="Antonio M."/>
            <person name="Oren A."/>
            <person name="Chaudhuri R.R."/>
            <person name="La Ragione R."/>
            <person name="Hildebrand F."/>
            <person name="Pallen M.J."/>
        </authorList>
    </citation>
    <scope>NUCLEOTIDE SEQUENCE</scope>
    <source>
        <strain evidence="1">14324</strain>
    </source>
</reference>
<dbReference type="Proteomes" id="UP000824041">
    <property type="component" value="Unassembled WGS sequence"/>
</dbReference>
<organism evidence="1 2">
    <name type="scientific">Candidatus Blautia faecigallinarum</name>
    <dbReference type="NCBI Taxonomy" id="2838488"/>
    <lineage>
        <taxon>Bacteria</taxon>
        <taxon>Bacillati</taxon>
        <taxon>Bacillota</taxon>
        <taxon>Clostridia</taxon>
        <taxon>Lachnospirales</taxon>
        <taxon>Lachnospiraceae</taxon>
        <taxon>Blautia</taxon>
    </lineage>
</organism>
<dbReference type="AlphaFoldDB" id="A0A9D2ISS1"/>
<sequence>MNMCRALEELEKEGIKKGIKEGIVNGKILARYEDGMTPEEIAGKMGLSVKQVEKILEENNVLEMVQH</sequence>